<dbReference type="GO" id="GO:0016836">
    <property type="term" value="F:hydro-lyase activity"/>
    <property type="evidence" value="ECO:0007669"/>
    <property type="project" value="UniProtKB-ARBA"/>
</dbReference>
<dbReference type="EMBL" id="GG692420">
    <property type="protein sequence ID" value="EER44000.1"/>
    <property type="molecule type" value="Genomic_DNA"/>
</dbReference>
<dbReference type="PROSITE" id="PS50263">
    <property type="entry name" value="CN_HYDROLASE"/>
    <property type="match status" value="1"/>
</dbReference>
<dbReference type="Proteomes" id="UP000002624">
    <property type="component" value="Unassembled WGS sequence"/>
</dbReference>
<dbReference type="GO" id="GO:0000257">
    <property type="term" value="F:nitrilase activity"/>
    <property type="evidence" value="ECO:0007669"/>
    <property type="project" value="UniProtKB-ARBA"/>
</dbReference>
<sequence>MPQRLIVAVSQSHTRDTLADTLQALEYSTHFAASRGAHILLFPEGYLGGYPRTCTFGSAVGGRDPLGREQYLHYFHAAVDLGDTPTGAGDEWIERTLPVAMGKNYRGDGTREFIERVSRETGVLLIVGLIERAGGSLYCAVVYVDPKRGTLGKRRKVMPTGSERLVWAQGSPSTLKAVTTEINGVKLTLAAAICWENFMPLLRQSLYSQNVNLYLAPTADTRDTWLPPLTSRRSTRRHRQPSLTTLEGSHEIVWPCNDPNAATTATITAEVLPEADGGIHPSGLEDHASSAAINGVEVARQDPDPFSTRSPTARPTVPPPSESHPDSPSVPDPTKCRRKSIITEDEHEITWPDRKSDANKGAASTLSLLSDPYLSAGGSCIVGPMGEVLAGPIWHVSDSDGDDDCSHILIAEVDFEDCERGRLDLDVAGSYSRNDAFKLTVDGLDLNPPPI</sequence>
<dbReference type="SUPFAM" id="SSF56317">
    <property type="entry name" value="Carbon-nitrogen hydrolase"/>
    <property type="match status" value="2"/>
</dbReference>
<dbReference type="InterPro" id="IPR003010">
    <property type="entry name" value="C-N_Hydrolase"/>
</dbReference>
<dbReference type="PANTHER" id="PTHR46044:SF1">
    <property type="entry name" value="CN HYDROLASE DOMAIN-CONTAINING PROTEIN"/>
    <property type="match status" value="1"/>
</dbReference>
<dbReference type="HOGENOM" id="CLU_030130_6_1_1"/>
<dbReference type="OrthoDB" id="10250282at2759"/>
<evidence type="ECO:0000256" key="3">
    <source>
        <dbReference type="SAM" id="MobiDB-lite"/>
    </source>
</evidence>
<evidence type="ECO:0000259" key="4">
    <source>
        <dbReference type="PROSITE" id="PS50263"/>
    </source>
</evidence>
<dbReference type="VEuPathDB" id="FungiDB:HCDG_02030"/>
<protein>
    <submittedName>
        <fullName evidence="5">Hydrolase</fullName>
    </submittedName>
</protein>
<gene>
    <name evidence="5" type="ORF">HCDG_02030</name>
</gene>
<dbReference type="InterPro" id="IPR036526">
    <property type="entry name" value="C-N_Hydrolase_sf"/>
</dbReference>
<dbReference type="OMA" id="HIAVWPG"/>
<comment type="similarity">
    <text evidence="1">Belongs to the carbon-nitrogen hydrolase superfamily. Nitrilase family.</text>
</comment>
<proteinExistence type="inferred from homology"/>
<feature type="domain" description="CN hydrolase" evidence="4">
    <location>
        <begin position="5"/>
        <end position="415"/>
    </location>
</feature>
<dbReference type="Pfam" id="PF00795">
    <property type="entry name" value="CN_hydrolase"/>
    <property type="match status" value="1"/>
</dbReference>
<name>C6H6H9_AJECH</name>
<dbReference type="InterPro" id="IPR000132">
    <property type="entry name" value="Nitrilase/CN_hydratase_CS"/>
</dbReference>
<dbReference type="AlphaFoldDB" id="C6H6H9"/>
<dbReference type="PANTHER" id="PTHR46044">
    <property type="entry name" value="NITRILASE"/>
    <property type="match status" value="1"/>
</dbReference>
<evidence type="ECO:0000313" key="6">
    <source>
        <dbReference type="Proteomes" id="UP000002624"/>
    </source>
</evidence>
<dbReference type="InterPro" id="IPR044149">
    <property type="entry name" value="Nitrilases_CHs"/>
</dbReference>
<accession>C6H6H9</accession>
<feature type="region of interest" description="Disordered" evidence="3">
    <location>
        <begin position="301"/>
        <end position="336"/>
    </location>
</feature>
<reference evidence="6" key="1">
    <citation type="submission" date="2009-05" db="EMBL/GenBank/DDBJ databases">
        <title>The genome sequence of Ajellomyces capsulatus strain H143.</title>
        <authorList>
            <person name="Champion M."/>
            <person name="Cuomo C.A."/>
            <person name="Ma L.-J."/>
            <person name="Henn M.R."/>
            <person name="Sil A."/>
            <person name="Goldman B."/>
            <person name="Young S.K."/>
            <person name="Kodira C.D."/>
            <person name="Zeng Q."/>
            <person name="Koehrsen M."/>
            <person name="Alvarado L."/>
            <person name="Berlin A.M."/>
            <person name="Borenstein D."/>
            <person name="Chen Z."/>
            <person name="Engels R."/>
            <person name="Freedman E."/>
            <person name="Gellesch M."/>
            <person name="Goldberg J."/>
            <person name="Griggs A."/>
            <person name="Gujja S."/>
            <person name="Heiman D.I."/>
            <person name="Hepburn T.A."/>
            <person name="Howarth C."/>
            <person name="Jen D."/>
            <person name="Larson L."/>
            <person name="Lewis B."/>
            <person name="Mehta T."/>
            <person name="Park D."/>
            <person name="Pearson M."/>
            <person name="Roberts A."/>
            <person name="Saif S."/>
            <person name="Shea T.D."/>
            <person name="Shenoy N."/>
            <person name="Sisk P."/>
            <person name="Stolte C."/>
            <person name="Sykes S."/>
            <person name="Walk T."/>
            <person name="White J."/>
            <person name="Yandava C."/>
            <person name="Klein B."/>
            <person name="McEwen J.G."/>
            <person name="Puccia R."/>
            <person name="Goldman G.H."/>
            <person name="Felipe M.S."/>
            <person name="Nino-Vega G."/>
            <person name="San-Blas G."/>
            <person name="Taylor J.W."/>
            <person name="Mendoza L."/>
            <person name="Galagan J.E."/>
            <person name="Nusbaum C."/>
            <person name="Birren B.W."/>
        </authorList>
    </citation>
    <scope>NUCLEOTIDE SEQUENCE [LARGE SCALE GENOMIC DNA]</scope>
    <source>
        <strain evidence="6">H143</strain>
    </source>
</reference>
<evidence type="ECO:0000313" key="5">
    <source>
        <dbReference type="EMBL" id="EER44000.1"/>
    </source>
</evidence>
<organism evidence="5 6">
    <name type="scientific">Ajellomyces capsulatus (strain H143)</name>
    <name type="common">Darling's disease fungus</name>
    <name type="synonym">Histoplasma capsulatum</name>
    <dbReference type="NCBI Taxonomy" id="544712"/>
    <lineage>
        <taxon>Eukaryota</taxon>
        <taxon>Fungi</taxon>
        <taxon>Dikarya</taxon>
        <taxon>Ascomycota</taxon>
        <taxon>Pezizomycotina</taxon>
        <taxon>Eurotiomycetes</taxon>
        <taxon>Eurotiomycetidae</taxon>
        <taxon>Onygenales</taxon>
        <taxon>Ajellomycetaceae</taxon>
        <taxon>Histoplasma</taxon>
    </lineage>
</organism>
<feature type="active site" description="Proton acceptor" evidence="2">
    <location>
        <position position="44"/>
    </location>
</feature>
<dbReference type="Gene3D" id="3.60.110.10">
    <property type="entry name" value="Carbon-nitrogen hydrolase"/>
    <property type="match status" value="2"/>
</dbReference>
<evidence type="ECO:0000256" key="1">
    <source>
        <dbReference type="ARBA" id="ARBA00008129"/>
    </source>
</evidence>
<dbReference type="STRING" id="544712.C6H6H9"/>
<feature type="region of interest" description="Disordered" evidence="3">
    <location>
        <begin position="224"/>
        <end position="246"/>
    </location>
</feature>
<keyword evidence="5" id="KW-0378">Hydrolase</keyword>
<dbReference type="PROSITE" id="PS00920">
    <property type="entry name" value="NITRIL_CHT_1"/>
    <property type="match status" value="1"/>
</dbReference>
<evidence type="ECO:0000256" key="2">
    <source>
        <dbReference type="PROSITE-ProRule" id="PRU10139"/>
    </source>
</evidence>